<dbReference type="PANTHER" id="PTHR46278">
    <property type="entry name" value="DEHYDROGENASE, PUTATIVE-RELATED"/>
    <property type="match status" value="1"/>
</dbReference>
<dbReference type="GO" id="GO:0016620">
    <property type="term" value="F:oxidoreductase activity, acting on the aldehyde or oxo group of donors, NAD or NADP as acceptor"/>
    <property type="evidence" value="ECO:0007669"/>
    <property type="project" value="InterPro"/>
</dbReference>
<reference evidence="2" key="1">
    <citation type="journal article" date="2014" name="Front. Microbiol.">
        <title>High frequency of phylogenetically diverse reductive dehalogenase-homologous genes in deep subseafloor sedimentary metagenomes.</title>
        <authorList>
            <person name="Kawai M."/>
            <person name="Futagami T."/>
            <person name="Toyoda A."/>
            <person name="Takaki Y."/>
            <person name="Nishi S."/>
            <person name="Hori S."/>
            <person name="Arai W."/>
            <person name="Tsubouchi T."/>
            <person name="Morono Y."/>
            <person name="Uchiyama I."/>
            <person name="Ito T."/>
            <person name="Fujiyama A."/>
            <person name="Inagaki F."/>
            <person name="Takami H."/>
        </authorList>
    </citation>
    <scope>NUCLEOTIDE SEQUENCE</scope>
    <source>
        <strain evidence="2">Expedition CK06-06</strain>
    </source>
</reference>
<comment type="caution">
    <text evidence="2">The sequence shown here is derived from an EMBL/GenBank/DDBJ whole genome shotgun (WGS) entry which is preliminary data.</text>
</comment>
<dbReference type="InterPro" id="IPR036291">
    <property type="entry name" value="NAD(P)-bd_dom_sf"/>
</dbReference>
<dbReference type="Gene3D" id="3.40.50.720">
    <property type="entry name" value="NAD(P)-binding Rossmann-like Domain"/>
    <property type="match status" value="1"/>
</dbReference>
<proteinExistence type="predicted"/>
<sequence>MSKGYNVAVVGATGAVGEEMLRILEERSFSVGNLRVIASANPLNMKPAIPG</sequence>
<evidence type="ECO:0000313" key="2">
    <source>
        <dbReference type="EMBL" id="GAH91010.1"/>
    </source>
</evidence>
<dbReference type="Pfam" id="PF01118">
    <property type="entry name" value="Semialdhyde_dh"/>
    <property type="match status" value="1"/>
</dbReference>
<gene>
    <name evidence="2" type="ORF">S06H3_06098</name>
</gene>
<dbReference type="AlphaFoldDB" id="X1KBJ5"/>
<accession>X1KBJ5</accession>
<dbReference type="EMBL" id="BARV01002330">
    <property type="protein sequence ID" value="GAH91010.1"/>
    <property type="molecule type" value="Genomic_DNA"/>
</dbReference>
<name>X1KBJ5_9ZZZZ</name>
<dbReference type="SUPFAM" id="SSF51735">
    <property type="entry name" value="NAD(P)-binding Rossmann-fold domains"/>
    <property type="match status" value="1"/>
</dbReference>
<feature type="domain" description="Semialdehyde dehydrogenase NAD-binding" evidence="1">
    <location>
        <begin position="6"/>
        <end position="41"/>
    </location>
</feature>
<evidence type="ECO:0000259" key="1">
    <source>
        <dbReference type="Pfam" id="PF01118"/>
    </source>
</evidence>
<organism evidence="2">
    <name type="scientific">marine sediment metagenome</name>
    <dbReference type="NCBI Taxonomy" id="412755"/>
    <lineage>
        <taxon>unclassified sequences</taxon>
        <taxon>metagenomes</taxon>
        <taxon>ecological metagenomes</taxon>
    </lineage>
</organism>
<dbReference type="GO" id="GO:0051287">
    <property type="term" value="F:NAD binding"/>
    <property type="evidence" value="ECO:0007669"/>
    <property type="project" value="InterPro"/>
</dbReference>
<dbReference type="PANTHER" id="PTHR46278:SF2">
    <property type="entry name" value="ASPARTATE-SEMIALDEHYDE DEHYDROGENASE"/>
    <property type="match status" value="1"/>
</dbReference>
<dbReference type="InterPro" id="IPR000534">
    <property type="entry name" value="Semialdehyde_DH_NAD-bd"/>
</dbReference>
<protein>
    <recommendedName>
        <fullName evidence="1">Semialdehyde dehydrogenase NAD-binding domain-containing protein</fullName>
    </recommendedName>
</protein>